<dbReference type="InterPro" id="IPR056792">
    <property type="entry name" value="PRC_RimM"/>
</dbReference>
<comment type="similarity">
    <text evidence="5">Belongs to the RimM family.</text>
</comment>
<evidence type="ECO:0000256" key="4">
    <source>
        <dbReference type="ARBA" id="ARBA00023186"/>
    </source>
</evidence>
<evidence type="ECO:0000259" key="7">
    <source>
        <dbReference type="Pfam" id="PF01782"/>
    </source>
</evidence>
<evidence type="ECO:0000256" key="3">
    <source>
        <dbReference type="ARBA" id="ARBA00022552"/>
    </source>
</evidence>
<sequence length="190" mass="20480">MAALKQPVQLGTVGAPHGIRGEVRVKTFTEDPLALGDYGPLTTEDGLTLTVRTIRPAKSVVIVQFEEITDRTAAERLNGKGLFVERSALPDDLEEEEFYHADLIGLRAVDETGEEIGRITAVHNFGAGDMLEIRPRGGKSVMVPFTKPAVPTVSITNGMVTVNREMAGLLDKDEDAPAGQDQDILQGEAE</sequence>
<reference evidence="10" key="1">
    <citation type="journal article" date="2019" name="Int. J. Syst. Evol. Microbiol.">
        <title>The Global Catalogue of Microorganisms (GCM) 10K type strain sequencing project: providing services to taxonomists for standard genome sequencing and annotation.</title>
        <authorList>
            <consortium name="The Broad Institute Genomics Platform"/>
            <consortium name="The Broad Institute Genome Sequencing Center for Infectious Disease"/>
            <person name="Wu L."/>
            <person name="Ma J."/>
        </authorList>
    </citation>
    <scope>NUCLEOTIDE SEQUENCE [LARGE SCALE GENOMIC DNA]</scope>
    <source>
        <strain evidence="10">KCTC 23707</strain>
    </source>
</reference>
<evidence type="ECO:0000256" key="5">
    <source>
        <dbReference type="HAMAP-Rule" id="MF_00014"/>
    </source>
</evidence>
<protein>
    <recommendedName>
        <fullName evidence="5">Ribosome maturation factor RimM</fullName>
    </recommendedName>
</protein>
<evidence type="ECO:0000313" key="9">
    <source>
        <dbReference type="EMBL" id="MFD2259269.1"/>
    </source>
</evidence>
<keyword evidence="2 5" id="KW-0690">Ribosome biogenesis</keyword>
<evidence type="ECO:0000256" key="1">
    <source>
        <dbReference type="ARBA" id="ARBA00022490"/>
    </source>
</evidence>
<dbReference type="InterPro" id="IPR002676">
    <property type="entry name" value="RimM_N"/>
</dbReference>
<feature type="region of interest" description="Disordered" evidence="6">
    <location>
        <begin position="168"/>
        <end position="190"/>
    </location>
</feature>
<keyword evidence="10" id="KW-1185">Reference proteome</keyword>
<dbReference type="EMBL" id="JBHUIR010000020">
    <property type="protein sequence ID" value="MFD2259269.1"/>
    <property type="molecule type" value="Genomic_DNA"/>
</dbReference>
<dbReference type="HAMAP" id="MF_00014">
    <property type="entry name" value="Ribosome_mat_RimM"/>
    <property type="match status" value="1"/>
</dbReference>
<dbReference type="InterPro" id="IPR036976">
    <property type="entry name" value="RimM_N_sf"/>
</dbReference>
<evidence type="ECO:0000259" key="8">
    <source>
        <dbReference type="Pfam" id="PF24986"/>
    </source>
</evidence>
<comment type="caution">
    <text evidence="9">The sequence shown here is derived from an EMBL/GenBank/DDBJ whole genome shotgun (WGS) entry which is preliminary data.</text>
</comment>
<accession>A0ABW5DFV8</accession>
<dbReference type="PANTHER" id="PTHR33692">
    <property type="entry name" value="RIBOSOME MATURATION FACTOR RIMM"/>
    <property type="match status" value="1"/>
</dbReference>
<comment type="domain">
    <text evidence="5">The PRC barrel domain binds ribosomal protein uS19.</text>
</comment>
<dbReference type="SUPFAM" id="SSF50346">
    <property type="entry name" value="PRC-barrel domain"/>
    <property type="match status" value="1"/>
</dbReference>
<gene>
    <name evidence="5 9" type="primary">rimM</name>
    <name evidence="9" type="ORF">ACFSMZ_05770</name>
</gene>
<dbReference type="SUPFAM" id="SSF50447">
    <property type="entry name" value="Translation proteins"/>
    <property type="match status" value="1"/>
</dbReference>
<dbReference type="Pfam" id="PF24986">
    <property type="entry name" value="PRC_RimM"/>
    <property type="match status" value="1"/>
</dbReference>
<comment type="function">
    <text evidence="5">An accessory protein needed during the final step in the assembly of 30S ribosomal subunit, possibly for assembly of the head region. Essential for efficient processing of 16S rRNA. May be needed both before and after RbfA during the maturation of 16S rRNA. It has affinity for free ribosomal 30S subunits but not for 70S ribosomes.</text>
</comment>
<proteinExistence type="inferred from homology"/>
<dbReference type="InterPro" id="IPR011961">
    <property type="entry name" value="RimM"/>
</dbReference>
<organism evidence="9 10">
    <name type="scientific">Chelativorans composti</name>
    <dbReference type="NCBI Taxonomy" id="768533"/>
    <lineage>
        <taxon>Bacteria</taxon>
        <taxon>Pseudomonadati</taxon>
        <taxon>Pseudomonadota</taxon>
        <taxon>Alphaproteobacteria</taxon>
        <taxon>Hyphomicrobiales</taxon>
        <taxon>Phyllobacteriaceae</taxon>
        <taxon>Chelativorans</taxon>
    </lineage>
</organism>
<keyword evidence="4 5" id="KW-0143">Chaperone</keyword>
<keyword evidence="1 5" id="KW-0963">Cytoplasm</keyword>
<evidence type="ECO:0000313" key="10">
    <source>
        <dbReference type="Proteomes" id="UP001597373"/>
    </source>
</evidence>
<name>A0ABW5DFV8_9HYPH</name>
<feature type="domain" description="Ribosome maturation factor RimM PRC barrel" evidence="8">
    <location>
        <begin position="101"/>
        <end position="163"/>
    </location>
</feature>
<dbReference type="Pfam" id="PF01782">
    <property type="entry name" value="RimM"/>
    <property type="match status" value="1"/>
</dbReference>
<dbReference type="InterPro" id="IPR011033">
    <property type="entry name" value="PRC_barrel-like_sf"/>
</dbReference>
<evidence type="ECO:0000256" key="6">
    <source>
        <dbReference type="SAM" id="MobiDB-lite"/>
    </source>
</evidence>
<dbReference type="RefSeq" id="WP_345098713.1">
    <property type="nucleotide sequence ID" value="NZ_BAABGS010000018.1"/>
</dbReference>
<dbReference type="InterPro" id="IPR009000">
    <property type="entry name" value="Transl_B-barrel_sf"/>
</dbReference>
<comment type="subcellular location">
    <subcellularLocation>
        <location evidence="5">Cytoplasm</location>
    </subcellularLocation>
</comment>
<evidence type="ECO:0000256" key="2">
    <source>
        <dbReference type="ARBA" id="ARBA00022517"/>
    </source>
</evidence>
<comment type="subunit">
    <text evidence="5">Binds ribosomal protein uS19.</text>
</comment>
<dbReference type="Proteomes" id="UP001597373">
    <property type="component" value="Unassembled WGS sequence"/>
</dbReference>
<dbReference type="NCBIfam" id="TIGR02273">
    <property type="entry name" value="16S_RimM"/>
    <property type="match status" value="1"/>
</dbReference>
<keyword evidence="3 5" id="KW-0698">rRNA processing</keyword>
<dbReference type="PANTHER" id="PTHR33692:SF1">
    <property type="entry name" value="RIBOSOME MATURATION FACTOR RIMM"/>
    <property type="match status" value="1"/>
</dbReference>
<dbReference type="Gene3D" id="2.30.30.240">
    <property type="entry name" value="PRC-barrel domain"/>
    <property type="match status" value="1"/>
</dbReference>
<dbReference type="Gene3D" id="2.40.30.60">
    <property type="entry name" value="RimM"/>
    <property type="match status" value="1"/>
</dbReference>
<feature type="domain" description="RimM N-terminal" evidence="7">
    <location>
        <begin position="10"/>
        <end position="87"/>
    </location>
</feature>